<dbReference type="PANTHER" id="PTHR43201">
    <property type="entry name" value="ACYL-COA SYNTHETASE"/>
    <property type="match status" value="1"/>
</dbReference>
<dbReference type="FunFam" id="3.30.300.30:FF:000008">
    <property type="entry name" value="2,3-dihydroxybenzoate-AMP ligase"/>
    <property type="match status" value="1"/>
</dbReference>
<sequence length="521" mass="56085">MLHTDLIAPIPVLLQRHATDRGSKIAYRDASSKVTYAELATRTGNLAGHLADNGIQAGDKVAIFLPNSVAWIESCLAINRAGAISVPISYEATESEILYRLQDADCSGVITTDQQASLIARLQQQLPALGVNVFVSQGAQRGEGLRYEGLAASAPRSQPKDPIEIEQPAFIIYTSGTTGRAKGVVLSVHSMLWVTAACWVPIAGLSEKDVVLSPLPLFHSYALNLSVLSILAAGATEYIMDKYSTTEAVRLLKTGEFTLFPGVPTMFHYFLEATKAESDLRIPGLRLSVSAGAIMPATLNREFESRFGIKLLDGYGITETSTMVTMNWQTGTRVMGSCGLPLGGLAVRIVSPVTGDDVAIGEEGELIVRGPNLMSGYHNKPQETASALRKGWYHTGDLAKSDRDGFLTITGRLKELIIRGGQNIAPAEIEEVVNTIENVVDSAVVGIPHEHLGEVPALFVVARTGTNVGTKDILDHCRGHLSSYKVPFSVHFVDEIPRTGSGKIIRFKLRETLVTPVNKAS</sequence>
<evidence type="ECO:0000259" key="6">
    <source>
        <dbReference type="Pfam" id="PF00501"/>
    </source>
</evidence>
<dbReference type="eggNOG" id="COG0318">
    <property type="taxonomic scope" value="Bacteria"/>
</dbReference>
<dbReference type="Proteomes" id="UP000001096">
    <property type="component" value="Unassembled WGS sequence"/>
</dbReference>
<dbReference type="GO" id="GO:0031956">
    <property type="term" value="F:medium-chain fatty acid-CoA ligase activity"/>
    <property type="evidence" value="ECO:0007669"/>
    <property type="project" value="TreeGrafter"/>
</dbReference>
<dbReference type="EC" id="6.2.1.44" evidence="4"/>
<dbReference type="InterPro" id="IPR000873">
    <property type="entry name" value="AMP-dep_synth/lig_dom"/>
</dbReference>
<evidence type="ECO:0000256" key="5">
    <source>
        <dbReference type="ARBA" id="ARBA00067668"/>
    </source>
</evidence>
<dbReference type="InterPro" id="IPR045851">
    <property type="entry name" value="AMP-bd_C_sf"/>
</dbReference>
<dbReference type="Gene3D" id="3.30.300.30">
    <property type="match status" value="1"/>
</dbReference>
<accession>K8PTP9</accession>
<keyword evidence="2" id="KW-0436">Ligase</keyword>
<dbReference type="RefSeq" id="WP_006019529.1">
    <property type="nucleotide sequence ID" value="NZ_KB375282.1"/>
</dbReference>
<dbReference type="Pfam" id="PF00501">
    <property type="entry name" value="AMP-binding"/>
    <property type="match status" value="1"/>
</dbReference>
<feature type="domain" description="AMP-dependent synthetase/ligase" evidence="6">
    <location>
        <begin position="14"/>
        <end position="378"/>
    </location>
</feature>
<dbReference type="Pfam" id="PF13193">
    <property type="entry name" value="AMP-binding_C"/>
    <property type="match status" value="1"/>
</dbReference>
<reference evidence="8 9" key="1">
    <citation type="submission" date="2012-04" db="EMBL/GenBank/DDBJ databases">
        <title>The Genome Sequence of Afipia broomeae ATCC 49717.</title>
        <authorList>
            <consortium name="The Broad Institute Genome Sequencing Platform"/>
            <person name="Earl A."/>
            <person name="Ward D."/>
            <person name="Feldgarden M."/>
            <person name="Gevers D."/>
            <person name="Huys G."/>
            <person name="Walker B."/>
            <person name="Young S.K."/>
            <person name="Zeng Q."/>
            <person name="Gargeya S."/>
            <person name="Fitzgerald M."/>
            <person name="Haas B."/>
            <person name="Abouelleil A."/>
            <person name="Alvarado L."/>
            <person name="Arachchi H.M."/>
            <person name="Berlin A."/>
            <person name="Chapman S.B."/>
            <person name="Goldberg J."/>
            <person name="Griggs A."/>
            <person name="Gujja S."/>
            <person name="Hansen M."/>
            <person name="Howarth C."/>
            <person name="Imamovic A."/>
            <person name="Larimer J."/>
            <person name="McCowen C."/>
            <person name="Montmayeur A."/>
            <person name="Murphy C."/>
            <person name="Neiman D."/>
            <person name="Pearson M."/>
            <person name="Priest M."/>
            <person name="Roberts A."/>
            <person name="Saif S."/>
            <person name="Shea T."/>
            <person name="Sisk P."/>
            <person name="Sykes S."/>
            <person name="Wortman J."/>
            <person name="Nusbaum C."/>
            <person name="Birren B."/>
        </authorList>
    </citation>
    <scope>NUCLEOTIDE SEQUENCE [LARGE SCALE GENOMIC DNA]</scope>
    <source>
        <strain evidence="8 9">ATCC 49717</strain>
    </source>
</reference>
<dbReference type="GO" id="GO:0006631">
    <property type="term" value="P:fatty acid metabolic process"/>
    <property type="evidence" value="ECO:0007669"/>
    <property type="project" value="TreeGrafter"/>
</dbReference>
<organism evidence="8 9">
    <name type="scientific">Afipia broomeae ATCC 49717</name>
    <dbReference type="NCBI Taxonomy" id="883078"/>
    <lineage>
        <taxon>Bacteria</taxon>
        <taxon>Pseudomonadati</taxon>
        <taxon>Pseudomonadota</taxon>
        <taxon>Alphaproteobacteria</taxon>
        <taxon>Hyphomicrobiales</taxon>
        <taxon>Nitrobacteraceae</taxon>
        <taxon>Afipia</taxon>
    </lineage>
</organism>
<feature type="domain" description="AMP-binding enzyme C-terminal" evidence="7">
    <location>
        <begin position="428"/>
        <end position="503"/>
    </location>
</feature>
<evidence type="ECO:0000313" key="8">
    <source>
        <dbReference type="EMBL" id="EKS41723.1"/>
    </source>
</evidence>
<dbReference type="PANTHER" id="PTHR43201:SF5">
    <property type="entry name" value="MEDIUM-CHAIN ACYL-COA LIGASE ACSF2, MITOCHONDRIAL"/>
    <property type="match status" value="1"/>
</dbReference>
<dbReference type="PROSITE" id="PS00455">
    <property type="entry name" value="AMP_BINDING"/>
    <property type="match status" value="1"/>
</dbReference>
<evidence type="ECO:0000259" key="7">
    <source>
        <dbReference type="Pfam" id="PF13193"/>
    </source>
</evidence>
<proteinExistence type="inferred from homology"/>
<name>K8PTP9_9BRAD</name>
<dbReference type="InterPro" id="IPR042099">
    <property type="entry name" value="ANL_N_sf"/>
</dbReference>
<evidence type="ECO:0000313" key="9">
    <source>
        <dbReference type="Proteomes" id="UP000001096"/>
    </source>
</evidence>
<comment type="catalytic activity">
    <reaction evidence="3">
        <text>3-(methylsulfanyl)propanoate + ATP + CoA = 3-(methylsulfanyl)propanoyl-CoA + AMP + diphosphate</text>
        <dbReference type="Rhea" id="RHEA:43052"/>
        <dbReference type="ChEBI" id="CHEBI:30616"/>
        <dbReference type="ChEBI" id="CHEBI:33019"/>
        <dbReference type="ChEBI" id="CHEBI:49016"/>
        <dbReference type="ChEBI" id="CHEBI:57287"/>
        <dbReference type="ChEBI" id="CHEBI:82815"/>
        <dbReference type="ChEBI" id="CHEBI:456215"/>
        <dbReference type="EC" id="6.2.1.44"/>
    </reaction>
    <physiologicalReaction direction="left-to-right" evidence="3">
        <dbReference type="Rhea" id="RHEA:43053"/>
    </physiologicalReaction>
</comment>
<dbReference type="SUPFAM" id="SSF56801">
    <property type="entry name" value="Acetyl-CoA synthetase-like"/>
    <property type="match status" value="1"/>
</dbReference>
<gene>
    <name evidence="8" type="ORF">HMPREF9695_00815</name>
</gene>
<protein>
    <recommendedName>
        <fullName evidence="5">3-methylmercaptopropionyl-CoA ligase</fullName>
        <ecNumber evidence="4">6.2.1.44</ecNumber>
    </recommendedName>
</protein>
<dbReference type="PATRIC" id="fig|883078.3.peg.841"/>
<comment type="similarity">
    <text evidence="1">Belongs to the ATP-dependent AMP-binding enzyme family.</text>
</comment>
<evidence type="ECO:0000256" key="2">
    <source>
        <dbReference type="ARBA" id="ARBA00022598"/>
    </source>
</evidence>
<evidence type="ECO:0000256" key="3">
    <source>
        <dbReference type="ARBA" id="ARBA00051915"/>
    </source>
</evidence>
<dbReference type="InterPro" id="IPR020845">
    <property type="entry name" value="AMP-binding_CS"/>
</dbReference>
<keyword evidence="9" id="KW-1185">Reference proteome</keyword>
<evidence type="ECO:0000256" key="4">
    <source>
        <dbReference type="ARBA" id="ARBA00066616"/>
    </source>
</evidence>
<dbReference type="HOGENOM" id="CLU_000022_59_10_5"/>
<evidence type="ECO:0000256" key="1">
    <source>
        <dbReference type="ARBA" id="ARBA00006432"/>
    </source>
</evidence>
<dbReference type="AlphaFoldDB" id="K8PTP9"/>
<dbReference type="EMBL" id="AGWX01000001">
    <property type="protein sequence ID" value="EKS41723.1"/>
    <property type="molecule type" value="Genomic_DNA"/>
</dbReference>
<dbReference type="Gene3D" id="3.40.50.12780">
    <property type="entry name" value="N-terminal domain of ligase-like"/>
    <property type="match status" value="1"/>
</dbReference>
<dbReference type="InterPro" id="IPR025110">
    <property type="entry name" value="AMP-bd_C"/>
</dbReference>
<comment type="caution">
    <text evidence="8">The sequence shown here is derived from an EMBL/GenBank/DDBJ whole genome shotgun (WGS) entry which is preliminary data.</text>
</comment>